<proteinExistence type="predicted"/>
<name>A0A3B7RBR7_9BACT</name>
<reference evidence="2 3" key="1">
    <citation type="submission" date="2018-09" db="EMBL/GenBank/DDBJ databases">
        <title>Hymenobacter medium sp. nov., isolated from R2A medium.</title>
        <authorList>
            <person name="Yingchao G."/>
        </authorList>
    </citation>
    <scope>NUCLEOTIDE SEQUENCE [LARGE SCALE GENOMIC DNA]</scope>
    <source>
        <strain evidence="3">sh-6</strain>
    </source>
</reference>
<evidence type="ECO:0000313" key="2">
    <source>
        <dbReference type="EMBL" id="AYA36916.1"/>
    </source>
</evidence>
<protein>
    <submittedName>
        <fullName evidence="2">Uncharacterized protein</fullName>
    </submittedName>
</protein>
<accession>A0A3B7RBR7</accession>
<dbReference type="RefSeq" id="WP_119444494.1">
    <property type="nucleotide sequence ID" value="NZ_CP032317.1"/>
</dbReference>
<dbReference type="KEGG" id="hyh:D3Y59_07520"/>
<dbReference type="EMBL" id="CP032317">
    <property type="protein sequence ID" value="AYA36916.1"/>
    <property type="molecule type" value="Genomic_DNA"/>
</dbReference>
<dbReference type="OrthoDB" id="885370at2"/>
<organism evidence="2 3">
    <name type="scientific">Hymenobacter oligotrophus</name>
    <dbReference type="NCBI Taxonomy" id="2319843"/>
    <lineage>
        <taxon>Bacteria</taxon>
        <taxon>Pseudomonadati</taxon>
        <taxon>Bacteroidota</taxon>
        <taxon>Cytophagia</taxon>
        <taxon>Cytophagales</taxon>
        <taxon>Hymenobacteraceae</taxon>
        <taxon>Hymenobacter</taxon>
    </lineage>
</organism>
<dbReference type="AlphaFoldDB" id="A0A3B7RBR7"/>
<evidence type="ECO:0000313" key="3">
    <source>
        <dbReference type="Proteomes" id="UP000262802"/>
    </source>
</evidence>
<keyword evidence="3" id="KW-1185">Reference proteome</keyword>
<feature type="compositionally biased region" description="Polar residues" evidence="1">
    <location>
        <begin position="58"/>
        <end position="71"/>
    </location>
</feature>
<dbReference type="Proteomes" id="UP000262802">
    <property type="component" value="Chromosome"/>
</dbReference>
<feature type="compositionally biased region" description="Basic and acidic residues" evidence="1">
    <location>
        <begin position="13"/>
        <end position="31"/>
    </location>
</feature>
<evidence type="ECO:0000256" key="1">
    <source>
        <dbReference type="SAM" id="MobiDB-lite"/>
    </source>
</evidence>
<sequence length="88" mass="9692">MHSQYPIQPADDAADKLRKTVSAEENQRDTSTKAPSLLDRETYGQILDQPAPDEDTSDFASGLNQPASQHLGNEERVPGEENPNTRAE</sequence>
<gene>
    <name evidence="2" type="ORF">D3Y59_07520</name>
</gene>
<feature type="region of interest" description="Disordered" evidence="1">
    <location>
        <begin position="1"/>
        <end position="88"/>
    </location>
</feature>